<comment type="caution">
    <text evidence="1">The sequence shown here is derived from an EMBL/GenBank/DDBJ whole genome shotgun (WGS) entry which is preliminary data.</text>
</comment>
<dbReference type="Proteomes" id="UP000264702">
    <property type="component" value="Unassembled WGS sequence"/>
</dbReference>
<evidence type="ECO:0000313" key="1">
    <source>
        <dbReference type="EMBL" id="RFU18414.1"/>
    </source>
</evidence>
<dbReference type="Pfam" id="PF07606">
    <property type="entry name" value="DUF1569"/>
    <property type="match status" value="1"/>
</dbReference>
<name>A0A372IU20_9BACT</name>
<protein>
    <submittedName>
        <fullName evidence="1">DinB family protein</fullName>
    </submittedName>
</protein>
<accession>A0A372IU20</accession>
<dbReference type="OrthoDB" id="2599194at2"/>
<evidence type="ECO:0000313" key="2">
    <source>
        <dbReference type="Proteomes" id="UP000264702"/>
    </source>
</evidence>
<dbReference type="RefSeq" id="WP_117297708.1">
    <property type="nucleotide sequence ID" value="NZ_QVQT02000001.1"/>
</dbReference>
<dbReference type="EMBL" id="QVQT01000001">
    <property type="protein sequence ID" value="RFU18414.1"/>
    <property type="molecule type" value="Genomic_DNA"/>
</dbReference>
<organism evidence="1 2">
    <name type="scientific">Paracidobacterium acidisoli</name>
    <dbReference type="NCBI Taxonomy" id="2303751"/>
    <lineage>
        <taxon>Bacteria</taxon>
        <taxon>Pseudomonadati</taxon>
        <taxon>Acidobacteriota</taxon>
        <taxon>Terriglobia</taxon>
        <taxon>Terriglobales</taxon>
        <taxon>Acidobacteriaceae</taxon>
        <taxon>Paracidobacterium</taxon>
    </lineage>
</organism>
<gene>
    <name evidence="1" type="ORF">D0Y96_02285</name>
</gene>
<dbReference type="InterPro" id="IPR034660">
    <property type="entry name" value="DinB/YfiT-like"/>
</dbReference>
<keyword evidence="2" id="KW-1185">Reference proteome</keyword>
<sequence>MKSLAIAGDRAQLLARIAELCPADRACWGRMNAWQMVRHLTEAIRVPLGEKEVSEATGLFQRTLLKWGALWAPSPWPKGVPTMPELDQCRLGAETGDFELTRSDLLALISRLCEAGIEGRRHPYFGAMTRHEWLRWGYLHTDHHLRQFGR</sequence>
<reference evidence="1 2" key="1">
    <citation type="submission" date="2018-08" db="EMBL/GenBank/DDBJ databases">
        <title>Acidipila sp. 4G-K13, an acidobacterium isolated from forest soil.</title>
        <authorList>
            <person name="Gao Z.-H."/>
            <person name="Qiu L.-H."/>
        </authorList>
    </citation>
    <scope>NUCLEOTIDE SEQUENCE [LARGE SCALE GENOMIC DNA]</scope>
    <source>
        <strain evidence="1 2">4G-K13</strain>
    </source>
</reference>
<dbReference type="InterPro" id="IPR011463">
    <property type="entry name" value="DUF1569"/>
</dbReference>
<proteinExistence type="predicted"/>
<dbReference type="Gene3D" id="1.20.120.450">
    <property type="entry name" value="dinb family like domain"/>
    <property type="match status" value="1"/>
</dbReference>
<dbReference type="AlphaFoldDB" id="A0A372IU20"/>